<dbReference type="RefSeq" id="WP_150975090.1">
    <property type="nucleotide sequence ID" value="NZ_SRLN01000012.1"/>
</dbReference>
<evidence type="ECO:0000313" key="2">
    <source>
        <dbReference type="EMBL" id="KAB0243183.1"/>
    </source>
</evidence>
<accession>A0A5J5LNW5</accession>
<evidence type="ECO:0000313" key="3">
    <source>
        <dbReference type="Proteomes" id="UP000325636"/>
    </source>
</evidence>
<gene>
    <name evidence="1" type="ORF">EZJ55_01055</name>
    <name evidence="2" type="ORF">EZJ55_24160</name>
</gene>
<dbReference type="EMBL" id="SRLN01000012">
    <property type="protein sequence ID" value="KAB0243183.1"/>
    <property type="molecule type" value="Genomic_DNA"/>
</dbReference>
<proteinExistence type="predicted"/>
<reference evidence="1" key="2">
    <citation type="journal article" date="2020" name="J. Nat. Prod.">
        <title>Microviridin 1777: A Toxic Chymotrypsin Inhibitor Discovered by a Metabologenomic Approach.</title>
        <authorList>
            <person name="Sieber S."/>
            <person name="Grendelmeier S.M."/>
            <person name="Harris L.A."/>
            <person name="Mitchell D.A."/>
            <person name="Gademann K."/>
        </authorList>
    </citation>
    <scope>NUCLEOTIDE SEQUENCE</scope>
    <source>
        <strain evidence="1">EAWAG127a</strain>
    </source>
</reference>
<dbReference type="Proteomes" id="UP000325636">
    <property type="component" value="Unassembled WGS sequence"/>
</dbReference>
<dbReference type="AlphaFoldDB" id="A0A5J5LNW5"/>
<reference evidence="3" key="1">
    <citation type="submission" date="2019-04" db="EMBL/GenBank/DDBJ databases">
        <title>Microviridin 1777: A Toxic Chymotrypsin Inhibitor Discovered by a Metabologenomic Approach.</title>
        <authorList>
            <person name="Sieber S."/>
            <person name="Grendelmeier S.M."/>
            <person name="Harris L.A."/>
            <person name="Mitchell D.A."/>
            <person name="Gademann K."/>
        </authorList>
    </citation>
    <scope>NUCLEOTIDE SEQUENCE [LARGE SCALE GENOMIC DNA]</scope>
    <source>
        <strain evidence="3">EAWAG127a</strain>
    </source>
</reference>
<protein>
    <submittedName>
        <fullName evidence="1">Uncharacterized protein</fullName>
    </submittedName>
</protein>
<comment type="caution">
    <text evidence="1">The sequence shown here is derived from an EMBL/GenBank/DDBJ whole genome shotgun (WGS) entry which is preliminary data.</text>
</comment>
<evidence type="ECO:0000313" key="1">
    <source>
        <dbReference type="EMBL" id="KAB0239413.1"/>
    </source>
</evidence>
<name>A0A5J5LNW5_MICAE</name>
<organism evidence="1 3">
    <name type="scientific">Microcystis aeruginosa EAWAG127a</name>
    <dbReference type="NCBI Taxonomy" id="2529855"/>
    <lineage>
        <taxon>Bacteria</taxon>
        <taxon>Bacillati</taxon>
        <taxon>Cyanobacteriota</taxon>
        <taxon>Cyanophyceae</taxon>
        <taxon>Oscillatoriophycideae</taxon>
        <taxon>Chroococcales</taxon>
        <taxon>Microcystaceae</taxon>
        <taxon>Microcystis</taxon>
    </lineage>
</organism>
<dbReference type="EMBL" id="SRLN01000012">
    <property type="protein sequence ID" value="KAB0239413.1"/>
    <property type="molecule type" value="Genomic_DNA"/>
</dbReference>
<sequence length="163" mass="19187">MINQWYIPNKTQKKEAINSFNQRVGDYNFIIKEERNFQTSALNYLLLKTIAQGTIHQSKKLLGHLETLIKTISLENEPSTDKAKDLLLHHPDIVPFSQFLESLYKYLNKEAKDEFIADARKELLDIIRKLKRLLQEPYNQYSQNSNLQERENGMLLVYNLGFL</sequence>